<feature type="non-terminal residue" evidence="2">
    <location>
        <position position="119"/>
    </location>
</feature>
<proteinExistence type="predicted"/>
<evidence type="ECO:0000313" key="3">
    <source>
        <dbReference type="Proteomes" id="UP000553632"/>
    </source>
</evidence>
<protein>
    <submittedName>
        <fullName evidence="2">Uncharacterized protein</fullName>
    </submittedName>
</protein>
<dbReference type="Proteomes" id="UP000553632">
    <property type="component" value="Unassembled WGS sequence"/>
</dbReference>
<evidence type="ECO:0000256" key="1">
    <source>
        <dbReference type="SAM" id="Phobius"/>
    </source>
</evidence>
<feature type="transmembrane region" description="Helical" evidence="1">
    <location>
        <begin position="14"/>
        <end position="36"/>
    </location>
</feature>
<gene>
    <name evidence="2" type="ORF">FOZ63_007170</name>
</gene>
<dbReference type="EMBL" id="JABANO010039605">
    <property type="protein sequence ID" value="KAF4691376.1"/>
    <property type="molecule type" value="Genomic_DNA"/>
</dbReference>
<keyword evidence="1" id="KW-1133">Transmembrane helix</keyword>
<keyword evidence="1" id="KW-0472">Membrane</keyword>
<accession>A0A7J6P6K4</accession>
<sequence length="119" mass="12872">KASDSGLAAKLPGLFFVVVVAVMYIGYLLIAFCLVWHHSRKLPPEGQLSVSDVVFLGLEADRTCAGLAWANGHVRVVYGSADAADGLSSRTIVRLSRLTVAAWEWKFQGSACRVLGPRR</sequence>
<comment type="caution">
    <text evidence="2">The sequence shown here is derived from an EMBL/GenBank/DDBJ whole genome shotgun (WGS) entry which is preliminary data.</text>
</comment>
<name>A0A7J6P6K4_PEROL</name>
<dbReference type="AlphaFoldDB" id="A0A7J6P6K4"/>
<evidence type="ECO:0000313" key="2">
    <source>
        <dbReference type="EMBL" id="KAF4691376.1"/>
    </source>
</evidence>
<keyword evidence="3" id="KW-1185">Reference proteome</keyword>
<organism evidence="2 3">
    <name type="scientific">Perkinsus olseni</name>
    <name type="common">Perkinsus atlanticus</name>
    <dbReference type="NCBI Taxonomy" id="32597"/>
    <lineage>
        <taxon>Eukaryota</taxon>
        <taxon>Sar</taxon>
        <taxon>Alveolata</taxon>
        <taxon>Perkinsozoa</taxon>
        <taxon>Perkinsea</taxon>
        <taxon>Perkinsida</taxon>
        <taxon>Perkinsidae</taxon>
        <taxon>Perkinsus</taxon>
    </lineage>
</organism>
<reference evidence="2 3" key="1">
    <citation type="submission" date="2020-04" db="EMBL/GenBank/DDBJ databases">
        <title>Perkinsus olseni comparative genomics.</title>
        <authorList>
            <person name="Bogema D.R."/>
        </authorList>
    </citation>
    <scope>NUCLEOTIDE SEQUENCE [LARGE SCALE GENOMIC DNA]</scope>
    <source>
        <strain evidence="2 3">ATCC PRA-207</strain>
    </source>
</reference>
<keyword evidence="1" id="KW-0812">Transmembrane</keyword>